<name>A0AAN8Z0S8_9MAGN</name>
<evidence type="ECO:0000256" key="1">
    <source>
        <dbReference type="SAM" id="MobiDB-lite"/>
    </source>
</evidence>
<reference evidence="2 3" key="1">
    <citation type="submission" date="2023-12" db="EMBL/GenBank/DDBJ databases">
        <title>A high-quality genome assembly for Dillenia turbinata (Dilleniales).</title>
        <authorList>
            <person name="Chanderbali A."/>
        </authorList>
    </citation>
    <scope>NUCLEOTIDE SEQUENCE [LARGE SCALE GENOMIC DNA]</scope>
    <source>
        <strain evidence="2">LSX21</strain>
        <tissue evidence="2">Leaf</tissue>
    </source>
</reference>
<feature type="compositionally biased region" description="Basic and acidic residues" evidence="1">
    <location>
        <begin position="118"/>
        <end position="130"/>
    </location>
</feature>
<sequence length="130" mass="14650">MGRQNGDPTVITSSIALLQERFRQLERARERREEKEFLKLFSDSDVSEPISRFDPAKLSQRCETTFPPPRRSPIDRFPPTRPHVQDSLPLGLGSQSMRGPSTTLPTGAPSMMSGSTKNYEHLDVDTSLHL</sequence>
<organism evidence="2 3">
    <name type="scientific">Dillenia turbinata</name>
    <dbReference type="NCBI Taxonomy" id="194707"/>
    <lineage>
        <taxon>Eukaryota</taxon>
        <taxon>Viridiplantae</taxon>
        <taxon>Streptophyta</taxon>
        <taxon>Embryophyta</taxon>
        <taxon>Tracheophyta</taxon>
        <taxon>Spermatophyta</taxon>
        <taxon>Magnoliopsida</taxon>
        <taxon>eudicotyledons</taxon>
        <taxon>Gunneridae</taxon>
        <taxon>Pentapetalae</taxon>
        <taxon>Dilleniales</taxon>
        <taxon>Dilleniaceae</taxon>
        <taxon>Dillenia</taxon>
    </lineage>
</organism>
<dbReference type="Proteomes" id="UP001370490">
    <property type="component" value="Unassembled WGS sequence"/>
</dbReference>
<comment type="caution">
    <text evidence="2">The sequence shown here is derived from an EMBL/GenBank/DDBJ whole genome shotgun (WGS) entry which is preliminary data.</text>
</comment>
<accession>A0AAN8Z0S8</accession>
<feature type="compositionally biased region" description="Polar residues" evidence="1">
    <location>
        <begin position="93"/>
        <end position="105"/>
    </location>
</feature>
<feature type="region of interest" description="Disordered" evidence="1">
    <location>
        <begin position="47"/>
        <end position="130"/>
    </location>
</feature>
<protein>
    <submittedName>
        <fullName evidence="2">Uncharacterized protein</fullName>
    </submittedName>
</protein>
<keyword evidence="3" id="KW-1185">Reference proteome</keyword>
<dbReference type="AlphaFoldDB" id="A0AAN8Z0S8"/>
<dbReference type="PANTHER" id="PTHR34570:SF20">
    <property type="entry name" value="MYB-CC TYPE TRANSCRIPTION FACTOR LHEQLE-CONTAINING DOMAIN-CONTAINING PROTEIN"/>
    <property type="match status" value="1"/>
</dbReference>
<evidence type="ECO:0000313" key="3">
    <source>
        <dbReference type="Proteomes" id="UP001370490"/>
    </source>
</evidence>
<dbReference type="EMBL" id="JBAMMX010000021">
    <property type="protein sequence ID" value="KAK6919230.1"/>
    <property type="molecule type" value="Genomic_DNA"/>
</dbReference>
<evidence type="ECO:0000313" key="2">
    <source>
        <dbReference type="EMBL" id="KAK6919230.1"/>
    </source>
</evidence>
<gene>
    <name evidence="2" type="ORF">RJ641_015134</name>
</gene>
<proteinExistence type="predicted"/>
<dbReference type="PANTHER" id="PTHR34570">
    <property type="entry name" value="OS03G0593100 PROTEIN"/>
    <property type="match status" value="1"/>
</dbReference>